<keyword evidence="3" id="KW-0637">Prenyltransferase</keyword>
<evidence type="ECO:0000256" key="8">
    <source>
        <dbReference type="SAM" id="MobiDB-lite"/>
    </source>
</evidence>
<comment type="similarity">
    <text evidence="2">Belongs to the protein prenyltransferase subunit beta family.</text>
</comment>
<dbReference type="InterPro" id="IPR008930">
    <property type="entry name" value="Terpenoid_cyclase/PrenylTrfase"/>
</dbReference>
<comment type="cofactor">
    <cofactor evidence="1">
        <name>Zn(2+)</name>
        <dbReference type="ChEBI" id="CHEBI:29105"/>
    </cofactor>
</comment>
<evidence type="ECO:0000256" key="2">
    <source>
        <dbReference type="ARBA" id="ARBA00010497"/>
    </source>
</evidence>
<gene>
    <name evidence="10" type="ORF">TT172_LOCUS7320</name>
</gene>
<evidence type="ECO:0000256" key="3">
    <source>
        <dbReference type="ARBA" id="ARBA00022602"/>
    </source>
</evidence>
<evidence type="ECO:0000256" key="6">
    <source>
        <dbReference type="ARBA" id="ARBA00022737"/>
    </source>
</evidence>
<keyword evidence="5" id="KW-0479">Metal-binding</keyword>
<dbReference type="InterPro" id="IPR045089">
    <property type="entry name" value="PGGT1B-like"/>
</dbReference>
<name>A0A446BQV6_9PEZI</name>
<accession>A0A446BQV6</accession>
<dbReference type="EMBL" id="OUUZ01000013">
    <property type="protein sequence ID" value="SPQ24901.1"/>
    <property type="molecule type" value="Genomic_DNA"/>
</dbReference>
<keyword evidence="4" id="KW-0808">Transferase</keyword>
<evidence type="ECO:0000256" key="4">
    <source>
        <dbReference type="ARBA" id="ARBA00022679"/>
    </source>
</evidence>
<evidence type="ECO:0000313" key="11">
    <source>
        <dbReference type="Proteomes" id="UP000289323"/>
    </source>
</evidence>
<evidence type="ECO:0000256" key="1">
    <source>
        <dbReference type="ARBA" id="ARBA00001947"/>
    </source>
</evidence>
<proteinExistence type="inferred from homology"/>
<organism evidence="10 11">
    <name type="scientific">Thermothielavioides terrestris</name>
    <dbReference type="NCBI Taxonomy" id="2587410"/>
    <lineage>
        <taxon>Eukaryota</taxon>
        <taxon>Fungi</taxon>
        <taxon>Dikarya</taxon>
        <taxon>Ascomycota</taxon>
        <taxon>Pezizomycotina</taxon>
        <taxon>Sordariomycetes</taxon>
        <taxon>Sordariomycetidae</taxon>
        <taxon>Sordariales</taxon>
        <taxon>Chaetomiaceae</taxon>
        <taxon>Thermothielavioides</taxon>
    </lineage>
</organism>
<reference evidence="10 11" key="1">
    <citation type="submission" date="2018-04" db="EMBL/GenBank/DDBJ databases">
        <authorList>
            <person name="Huttner S."/>
            <person name="Dainat J."/>
        </authorList>
    </citation>
    <scope>NUCLEOTIDE SEQUENCE [LARGE SCALE GENOMIC DNA]</scope>
</reference>
<evidence type="ECO:0000313" key="10">
    <source>
        <dbReference type="EMBL" id="SPQ24901.1"/>
    </source>
</evidence>
<feature type="domain" description="Prenyltransferase alpha-alpha toroid" evidence="9">
    <location>
        <begin position="12"/>
        <end position="447"/>
    </location>
</feature>
<feature type="compositionally biased region" description="Low complexity" evidence="8">
    <location>
        <begin position="67"/>
        <end position="78"/>
    </location>
</feature>
<dbReference type="PANTHER" id="PTHR11774">
    <property type="entry name" value="GERANYLGERANYL TRANSFERASE TYPE BETA SUBUNIT"/>
    <property type="match status" value="1"/>
</dbReference>
<dbReference type="Proteomes" id="UP000289323">
    <property type="component" value="Unassembled WGS sequence"/>
</dbReference>
<feature type="region of interest" description="Disordered" evidence="8">
    <location>
        <begin position="58"/>
        <end position="93"/>
    </location>
</feature>
<dbReference type="GO" id="GO:0004662">
    <property type="term" value="F:CAAX-protein geranylgeranyltransferase activity"/>
    <property type="evidence" value="ECO:0007669"/>
    <property type="project" value="TreeGrafter"/>
</dbReference>
<evidence type="ECO:0000259" key="9">
    <source>
        <dbReference type="Pfam" id="PF00432"/>
    </source>
</evidence>
<protein>
    <submittedName>
        <fullName evidence="10">513adc5e-7b57-4c11-ab09-1de97e9b023a</fullName>
    </submittedName>
</protein>
<dbReference type="Gene3D" id="1.50.10.20">
    <property type="match status" value="1"/>
</dbReference>
<dbReference type="InterPro" id="IPR001330">
    <property type="entry name" value="Prenyltrans"/>
</dbReference>
<dbReference type="GO" id="GO:0046872">
    <property type="term" value="F:metal ion binding"/>
    <property type="evidence" value="ECO:0007669"/>
    <property type="project" value="UniProtKB-KW"/>
</dbReference>
<dbReference type="AlphaFoldDB" id="A0A446BQV6"/>
<dbReference type="GO" id="GO:0005953">
    <property type="term" value="C:CAAX-protein geranylgeranyltransferase complex"/>
    <property type="evidence" value="ECO:0007669"/>
    <property type="project" value="TreeGrafter"/>
</dbReference>
<dbReference type="PANTHER" id="PTHR11774:SF4">
    <property type="entry name" value="GERANYLGERANYL TRANSFERASE TYPE-1 SUBUNIT BETA"/>
    <property type="match status" value="1"/>
</dbReference>
<keyword evidence="6" id="KW-0677">Repeat</keyword>
<evidence type="ECO:0000256" key="5">
    <source>
        <dbReference type="ARBA" id="ARBA00022723"/>
    </source>
</evidence>
<keyword evidence="7" id="KW-0862">Zinc</keyword>
<dbReference type="SUPFAM" id="SSF48239">
    <property type="entry name" value="Terpenoid cyclases/Protein prenyltransferases"/>
    <property type="match status" value="1"/>
</dbReference>
<evidence type="ECO:0000256" key="7">
    <source>
        <dbReference type="ARBA" id="ARBA00022833"/>
    </source>
</evidence>
<sequence length="498" mass="54687">MAEAPDQPEPVLDHERHLRYWKMCLQSPLPRHYLSNEGNRMALAYFIINAISILTPPPAAASPMGGEQQQQQQQQEQQSASQRKPPLIPPEDRRRLRGWVLSHQQPGGGFAGTSSLVFPLQAPYEQWERETGAREAEGAGLANLPATMFALQLLALLADEDDPAGAFRGMDRVQTLRWLRRLQRADGSFGEVVKLLPGHGWFIGGGYDMRYCYLAAAIRWMLRGDVKEGEPGWVEDIDTRGLANYILNSQTYDGGFAGSSQEEPHAGYAYCAIAALSLLDRPLENSTASHPSQTLHSGIRDMPGLIHWLVSRQFAYLEPNYNSDNTDNNNIEEGEEEEEANFLLPARLSDLSLSHNLRHVACNGRCNKVADSCYTWWVGAALANLGRGDLLDWPALRRFLLDKMAHRVGGFGKHPGDPPDVYHGCFGLAVLAVMGEPGLNRLDGALAVPVGTVKIIELARAALVESAREEGAKLGGRAVEMGIAMRGAKPAWLIEAGG</sequence>
<dbReference type="Pfam" id="PF00432">
    <property type="entry name" value="Prenyltrans"/>
    <property type="match status" value="1"/>
</dbReference>